<evidence type="ECO:0000259" key="7">
    <source>
        <dbReference type="PROSITE" id="PS50846"/>
    </source>
</evidence>
<evidence type="ECO:0000256" key="5">
    <source>
        <dbReference type="ARBA" id="ARBA00024045"/>
    </source>
</evidence>
<keyword evidence="3" id="KW-0449">Lipoprotein</keyword>
<dbReference type="InterPro" id="IPR036163">
    <property type="entry name" value="HMA_dom_sf"/>
</dbReference>
<evidence type="ECO:0000256" key="2">
    <source>
        <dbReference type="ARBA" id="ARBA00022723"/>
    </source>
</evidence>
<evidence type="ECO:0000256" key="3">
    <source>
        <dbReference type="ARBA" id="ARBA00023288"/>
    </source>
</evidence>
<dbReference type="PANTHER" id="PTHR45868:SF74">
    <property type="entry name" value="HEAVY METAL-ASSOCIATED ISOPRENYLATED PLANT PROTEIN 33"/>
    <property type="match status" value="1"/>
</dbReference>
<evidence type="ECO:0000313" key="8">
    <source>
        <dbReference type="EMBL" id="KAJ4827286.1"/>
    </source>
</evidence>
<dbReference type="InterPro" id="IPR006121">
    <property type="entry name" value="HMA_dom"/>
</dbReference>
<protein>
    <recommendedName>
        <fullName evidence="7">HMA domain-containing protein</fullName>
    </recommendedName>
</protein>
<feature type="compositionally biased region" description="Basic and acidic residues" evidence="6">
    <location>
        <begin position="89"/>
        <end position="106"/>
    </location>
</feature>
<dbReference type="Pfam" id="PF00403">
    <property type="entry name" value="HMA"/>
    <property type="match status" value="1"/>
</dbReference>
<keyword evidence="2" id="KW-0479">Metal-binding</keyword>
<reference evidence="8" key="1">
    <citation type="submission" date="2022-02" db="EMBL/GenBank/DDBJ databases">
        <authorList>
            <person name="Henning P.M."/>
            <person name="McCubbin A.G."/>
            <person name="Shore J.S."/>
        </authorList>
    </citation>
    <scope>NUCLEOTIDE SEQUENCE</scope>
    <source>
        <strain evidence="8">F60SS</strain>
        <tissue evidence="8">Leaves</tissue>
    </source>
</reference>
<reference evidence="8" key="2">
    <citation type="journal article" date="2023" name="Plants (Basel)">
        <title>Annotation of the Turnera subulata (Passifloraceae) Draft Genome Reveals the S-Locus Evolved after the Divergence of Turneroideae from Passifloroideae in a Stepwise Manner.</title>
        <authorList>
            <person name="Henning P.M."/>
            <person name="Roalson E.H."/>
            <person name="Mir W."/>
            <person name="McCubbin A.G."/>
            <person name="Shore J.S."/>
        </authorList>
    </citation>
    <scope>NUCLEOTIDE SEQUENCE</scope>
    <source>
        <strain evidence="8">F60SS</strain>
    </source>
</reference>
<dbReference type="OrthoDB" id="1110082at2759"/>
<feature type="region of interest" description="Disordered" evidence="6">
    <location>
        <begin position="73"/>
        <end position="106"/>
    </location>
</feature>
<dbReference type="EMBL" id="JAKUCV010006445">
    <property type="protein sequence ID" value="KAJ4827286.1"/>
    <property type="molecule type" value="Genomic_DNA"/>
</dbReference>
<keyword evidence="1" id="KW-0488">Methylation</keyword>
<organism evidence="8 9">
    <name type="scientific">Turnera subulata</name>
    <dbReference type="NCBI Taxonomy" id="218843"/>
    <lineage>
        <taxon>Eukaryota</taxon>
        <taxon>Viridiplantae</taxon>
        <taxon>Streptophyta</taxon>
        <taxon>Embryophyta</taxon>
        <taxon>Tracheophyta</taxon>
        <taxon>Spermatophyta</taxon>
        <taxon>Magnoliopsida</taxon>
        <taxon>eudicotyledons</taxon>
        <taxon>Gunneridae</taxon>
        <taxon>Pentapetalae</taxon>
        <taxon>rosids</taxon>
        <taxon>fabids</taxon>
        <taxon>Malpighiales</taxon>
        <taxon>Passifloraceae</taxon>
        <taxon>Turnera</taxon>
    </lineage>
</organism>
<dbReference type="Proteomes" id="UP001141552">
    <property type="component" value="Unassembled WGS sequence"/>
</dbReference>
<dbReference type="Gene3D" id="3.30.70.100">
    <property type="match status" value="1"/>
</dbReference>
<dbReference type="GO" id="GO:0046872">
    <property type="term" value="F:metal ion binding"/>
    <property type="evidence" value="ECO:0007669"/>
    <property type="project" value="UniProtKB-KW"/>
</dbReference>
<proteinExistence type="inferred from homology"/>
<sequence length="248" mass="28012">MSSEAIQNFTLKVYISCCTICPEKVKEKLQKIKGVDSVSINVSKDLVTITGSVEPGVIIHKFEKWGKKAKFWSPTDTPPLQEDDDHLEENENSHDETKDAFNHGKVNGEKHYRGIDFSEFDAIRGEDVMRSNKKGGLFGLAKQLVGIKSSKKPKPNIVKRVNPNKWQFPNAHLRELAPRLAQGSAYHGRPPFNVQPAPPHMYGPRPPLPAYGVMPPIPPAFGYMPPPRPPRANPITHFTSYEDNYRYW</sequence>
<feature type="domain" description="HMA" evidence="7">
    <location>
        <begin position="6"/>
        <end position="70"/>
    </location>
</feature>
<evidence type="ECO:0000256" key="4">
    <source>
        <dbReference type="ARBA" id="ARBA00023289"/>
    </source>
</evidence>
<accession>A0A9Q0FBH0</accession>
<dbReference type="AlphaFoldDB" id="A0A9Q0FBH0"/>
<dbReference type="PROSITE" id="PS50846">
    <property type="entry name" value="HMA_2"/>
    <property type="match status" value="1"/>
</dbReference>
<gene>
    <name evidence="8" type="ORF">Tsubulata_040029</name>
</gene>
<evidence type="ECO:0000256" key="1">
    <source>
        <dbReference type="ARBA" id="ARBA00022481"/>
    </source>
</evidence>
<dbReference type="SUPFAM" id="SSF55008">
    <property type="entry name" value="HMA, heavy metal-associated domain"/>
    <property type="match status" value="1"/>
</dbReference>
<name>A0A9Q0FBH0_9ROSI</name>
<evidence type="ECO:0000313" key="9">
    <source>
        <dbReference type="Proteomes" id="UP001141552"/>
    </source>
</evidence>
<comment type="caution">
    <text evidence="8">The sequence shown here is derived from an EMBL/GenBank/DDBJ whole genome shotgun (WGS) entry which is preliminary data.</text>
</comment>
<dbReference type="PANTHER" id="PTHR45868">
    <property type="entry name" value="HEAVY METAL-ASSOCIATED ISOPRENYLATED PLANT PROTEIN 33-RELATED"/>
    <property type="match status" value="1"/>
</dbReference>
<comment type="similarity">
    <text evidence="5">Belongs to the HIPP family.</text>
</comment>
<keyword evidence="9" id="KW-1185">Reference proteome</keyword>
<evidence type="ECO:0000256" key="6">
    <source>
        <dbReference type="SAM" id="MobiDB-lite"/>
    </source>
</evidence>
<keyword evidence="4" id="KW-0636">Prenylation</keyword>